<evidence type="ECO:0000313" key="7">
    <source>
        <dbReference type="EMBL" id="KAH3870531.1"/>
    </source>
</evidence>
<reference evidence="4" key="1">
    <citation type="journal article" date="2019" name="bioRxiv">
        <title>The Genome of the Zebra Mussel, Dreissena polymorpha: A Resource for Invasive Species Research.</title>
        <authorList>
            <person name="McCartney M.A."/>
            <person name="Auch B."/>
            <person name="Kono T."/>
            <person name="Mallez S."/>
            <person name="Zhang Y."/>
            <person name="Obille A."/>
            <person name="Becker A."/>
            <person name="Abrahante J.E."/>
            <person name="Garbe J."/>
            <person name="Badalamenti J.P."/>
            <person name="Herman A."/>
            <person name="Mangelson H."/>
            <person name="Liachko I."/>
            <person name="Sullivan S."/>
            <person name="Sone E.D."/>
            <person name="Koren S."/>
            <person name="Silverstein K.A.T."/>
            <person name="Beckman K.B."/>
            <person name="Gohl D.M."/>
        </authorList>
    </citation>
    <scope>NUCLEOTIDE SEQUENCE</scope>
    <source>
        <strain evidence="4">Duluth1</strain>
        <tissue evidence="4">Whole animal</tissue>
    </source>
</reference>
<dbReference type="EMBL" id="JAIWYP010000002">
    <property type="protein sequence ID" value="KAH3865884.1"/>
    <property type="molecule type" value="Genomic_DNA"/>
</dbReference>
<keyword evidence="8" id="KW-1185">Reference proteome</keyword>
<evidence type="ECO:0000313" key="2">
    <source>
        <dbReference type="EMBL" id="KAH3740739.1"/>
    </source>
</evidence>
<evidence type="ECO:0000313" key="4">
    <source>
        <dbReference type="EMBL" id="KAH3792723.1"/>
    </source>
</evidence>
<organism evidence="4 8">
    <name type="scientific">Dreissena polymorpha</name>
    <name type="common">Zebra mussel</name>
    <name type="synonym">Mytilus polymorpha</name>
    <dbReference type="NCBI Taxonomy" id="45954"/>
    <lineage>
        <taxon>Eukaryota</taxon>
        <taxon>Metazoa</taxon>
        <taxon>Spiralia</taxon>
        <taxon>Lophotrochozoa</taxon>
        <taxon>Mollusca</taxon>
        <taxon>Bivalvia</taxon>
        <taxon>Autobranchia</taxon>
        <taxon>Heteroconchia</taxon>
        <taxon>Euheterodonta</taxon>
        <taxon>Imparidentia</taxon>
        <taxon>Neoheterodontei</taxon>
        <taxon>Myida</taxon>
        <taxon>Dreissenoidea</taxon>
        <taxon>Dreissenidae</taxon>
        <taxon>Dreissena</taxon>
    </lineage>
</organism>
<evidence type="ECO:0000313" key="5">
    <source>
        <dbReference type="EMBL" id="KAH3857817.1"/>
    </source>
</evidence>
<evidence type="ECO:0000313" key="3">
    <source>
        <dbReference type="EMBL" id="KAH3782906.1"/>
    </source>
</evidence>
<dbReference type="Proteomes" id="UP000828390">
    <property type="component" value="Unassembled WGS sequence"/>
</dbReference>
<dbReference type="EMBL" id="JAIWYP010000007">
    <property type="protein sequence ID" value="KAH3792723.1"/>
    <property type="molecule type" value="Genomic_DNA"/>
</dbReference>
<dbReference type="EMBL" id="JAIWYP010000003">
    <property type="protein sequence ID" value="KAH3857817.1"/>
    <property type="molecule type" value="Genomic_DNA"/>
</dbReference>
<evidence type="ECO:0000313" key="1">
    <source>
        <dbReference type="EMBL" id="KAH3693098.1"/>
    </source>
</evidence>
<protein>
    <submittedName>
        <fullName evidence="4">Uncharacterized protein</fullName>
    </submittedName>
</protein>
<dbReference type="EMBL" id="JAIWYP010000017">
    <property type="protein sequence ID" value="KAH3693098.1"/>
    <property type="molecule type" value="Genomic_DNA"/>
</dbReference>
<evidence type="ECO:0000313" key="8">
    <source>
        <dbReference type="Proteomes" id="UP000828390"/>
    </source>
</evidence>
<evidence type="ECO:0000313" key="6">
    <source>
        <dbReference type="EMBL" id="KAH3865884.1"/>
    </source>
</evidence>
<name>A0A9D4J1W3_DREPO</name>
<dbReference type="AlphaFoldDB" id="A0A9D4J1W3"/>
<dbReference type="EMBL" id="JAIWYP010000008">
    <property type="protein sequence ID" value="KAH3782906.1"/>
    <property type="molecule type" value="Genomic_DNA"/>
</dbReference>
<dbReference type="EMBL" id="JAIWYP010000011">
    <property type="protein sequence ID" value="KAH3740739.1"/>
    <property type="molecule type" value="Genomic_DNA"/>
</dbReference>
<gene>
    <name evidence="6" type="ORF">DPMN_028928</name>
    <name evidence="7" type="ORF">DPMN_033720</name>
    <name evidence="2" type="ORF">DPMN_047449</name>
    <name evidence="5" type="ORF">DPMN_100432</name>
    <name evidence="4" type="ORF">DPMN_146222</name>
    <name evidence="3" type="ORF">DPMN_160830</name>
    <name evidence="1" type="ORF">DPMN_192499</name>
</gene>
<comment type="caution">
    <text evidence="4">The sequence shown here is derived from an EMBL/GenBank/DDBJ whole genome shotgun (WGS) entry which is preliminary data.</text>
</comment>
<reference evidence="4" key="2">
    <citation type="submission" date="2020-11" db="EMBL/GenBank/DDBJ databases">
        <authorList>
            <person name="McCartney M.A."/>
            <person name="Auch B."/>
            <person name="Kono T."/>
            <person name="Mallez S."/>
            <person name="Becker A."/>
            <person name="Gohl D.M."/>
            <person name="Silverstein K.A.T."/>
            <person name="Koren S."/>
            <person name="Bechman K.B."/>
            <person name="Herman A."/>
            <person name="Abrahante J.E."/>
            <person name="Garbe J."/>
        </authorList>
    </citation>
    <scope>NUCLEOTIDE SEQUENCE</scope>
    <source>
        <strain evidence="4">Duluth1</strain>
        <tissue evidence="4">Whole animal</tissue>
    </source>
</reference>
<sequence length="77" mass="9081">MLIADIPHGTNKFWDELQQLTHTLKHMSDRLGNQEPTVEPTVEPSLIREQQETLEVSVQCWHCRLIYFCVGLIYMLR</sequence>
<accession>A0A9D4J1W3</accession>
<dbReference type="EMBL" id="JAIWYP010000002">
    <property type="protein sequence ID" value="KAH3870531.1"/>
    <property type="molecule type" value="Genomic_DNA"/>
</dbReference>
<proteinExistence type="predicted"/>